<dbReference type="AlphaFoldDB" id="A0A6N7L9I4"/>
<dbReference type="EC" id="3.5.-.-" evidence="5"/>
<dbReference type="Gene3D" id="3.30.70.360">
    <property type="match status" value="1"/>
</dbReference>
<dbReference type="PANTHER" id="PTHR32494">
    <property type="entry name" value="ALLANTOATE DEIMINASE-RELATED"/>
    <property type="match status" value="1"/>
</dbReference>
<dbReference type="Pfam" id="PF07687">
    <property type="entry name" value="M20_dimer"/>
    <property type="match status" value="1"/>
</dbReference>
<dbReference type="EMBL" id="WITC01000031">
    <property type="protein sequence ID" value="MQX14493.1"/>
    <property type="molecule type" value="Genomic_DNA"/>
</dbReference>
<organism evidence="5 6">
    <name type="scientific">Sinorhizobium terangae</name>
    <dbReference type="NCBI Taxonomy" id="110322"/>
    <lineage>
        <taxon>Bacteria</taxon>
        <taxon>Pseudomonadati</taxon>
        <taxon>Pseudomonadota</taxon>
        <taxon>Alphaproteobacteria</taxon>
        <taxon>Hyphomicrobiales</taxon>
        <taxon>Rhizobiaceae</taxon>
        <taxon>Sinorhizobium/Ensifer group</taxon>
        <taxon>Sinorhizobium</taxon>
    </lineage>
</organism>
<feature type="binding site" evidence="3">
    <location>
        <position position="130"/>
    </location>
    <ligand>
        <name>Zn(2+)</name>
        <dbReference type="ChEBI" id="CHEBI:29105"/>
        <label>2</label>
    </ligand>
</feature>
<evidence type="ECO:0000313" key="6">
    <source>
        <dbReference type="Proteomes" id="UP000439983"/>
    </source>
</evidence>
<keyword evidence="6" id="KW-1185">Reference proteome</keyword>
<sequence>MSAVSINADRLLSRIHALGEVGRDGDGRLTRLAGSDADKAGRDQLVRWLREADLEIAVDRIGNIFGVWREAGNAEKAPVLIGSHIDTVIDAGIYDGCYGVLSGLEAIQTLREAGAALGRPIAIAAFTNEEGVRYAPDMMGSLVYAGGLSLDEALATVGTDGSILGEELRRIGYAGADGPGFSKPHAYVELHVEQGPVLEREGVPIGAVENLQGISWQRITIEGVANHAGTTPMSMRRDAGYAAARVIGFLHDRATASNTPTVATVGCIAFEPNAINVIPARATFTVDLRDPDAERLKAEEAALAAYLQDLATAENMTISTERLARFEPVTFDARIVGIIEEAARGRGLASKRMTSGAGHDAQMIARIAPAAMIFVPSVGGISHNPREYTADTDLVAGANVLLDVIQRLAAEGKIR</sequence>
<dbReference type="NCBIfam" id="TIGR01879">
    <property type="entry name" value="hydantase"/>
    <property type="match status" value="1"/>
</dbReference>
<dbReference type="InterPro" id="IPR002933">
    <property type="entry name" value="Peptidase_M20"/>
</dbReference>
<feature type="binding site" evidence="3">
    <location>
        <position position="383"/>
    </location>
    <ligand>
        <name>Zn(2+)</name>
        <dbReference type="ChEBI" id="CHEBI:29105"/>
        <label>2</label>
    </ligand>
</feature>
<evidence type="ECO:0000313" key="5">
    <source>
        <dbReference type="EMBL" id="MQX14493.1"/>
    </source>
</evidence>
<evidence type="ECO:0000259" key="4">
    <source>
        <dbReference type="Pfam" id="PF07687"/>
    </source>
</evidence>
<dbReference type="PANTHER" id="PTHR32494:SF5">
    <property type="entry name" value="ALLANTOATE AMIDOHYDROLASE"/>
    <property type="match status" value="1"/>
</dbReference>
<proteinExistence type="inferred from homology"/>
<dbReference type="InterPro" id="IPR011650">
    <property type="entry name" value="Peptidase_M20_dimer"/>
</dbReference>
<dbReference type="GO" id="GO:0046872">
    <property type="term" value="F:metal ion binding"/>
    <property type="evidence" value="ECO:0007669"/>
    <property type="project" value="UniProtKB-KW"/>
</dbReference>
<dbReference type="SUPFAM" id="SSF55031">
    <property type="entry name" value="Bacterial exopeptidase dimerisation domain"/>
    <property type="match status" value="1"/>
</dbReference>
<gene>
    <name evidence="5" type="ORF">GHK62_06855</name>
</gene>
<keyword evidence="3" id="KW-0862">Zinc</keyword>
<protein>
    <submittedName>
        <fullName evidence="5">Hydantoinase/carbamoylase family amidase</fullName>
        <ecNumber evidence="5">3.5.-.-</ecNumber>
    </submittedName>
</protein>
<evidence type="ECO:0000256" key="1">
    <source>
        <dbReference type="ARBA" id="ARBA00006153"/>
    </source>
</evidence>
<comment type="caution">
    <text evidence="5">The sequence shown here is derived from an EMBL/GenBank/DDBJ whole genome shotgun (WGS) entry which is preliminary data.</text>
</comment>
<accession>A0A6N7L9I4</accession>
<feature type="binding site" evidence="3">
    <location>
        <position position="95"/>
    </location>
    <ligand>
        <name>Zn(2+)</name>
        <dbReference type="ChEBI" id="CHEBI:29105"/>
        <label>1</label>
    </ligand>
</feature>
<dbReference type="SUPFAM" id="SSF53187">
    <property type="entry name" value="Zn-dependent exopeptidases"/>
    <property type="match status" value="1"/>
</dbReference>
<comment type="cofactor">
    <cofactor evidence="3">
        <name>Zn(2+)</name>
        <dbReference type="ChEBI" id="CHEBI:29105"/>
    </cofactor>
    <text evidence="3">Binds 2 Zn(2+) ions per subunit.</text>
</comment>
<dbReference type="RefSeq" id="WP_153437562.1">
    <property type="nucleotide sequence ID" value="NZ_CP121659.1"/>
</dbReference>
<dbReference type="InterPro" id="IPR036264">
    <property type="entry name" value="Bact_exopeptidase_dim_dom"/>
</dbReference>
<dbReference type="PIRSF" id="PIRSF001235">
    <property type="entry name" value="Amidase_carbamoylase"/>
    <property type="match status" value="1"/>
</dbReference>
<evidence type="ECO:0000256" key="2">
    <source>
        <dbReference type="ARBA" id="ARBA00022801"/>
    </source>
</evidence>
<name>A0A6N7L9I4_SINTE</name>
<dbReference type="GO" id="GO:0016813">
    <property type="term" value="F:hydrolase activity, acting on carbon-nitrogen (but not peptide) bonds, in linear amidines"/>
    <property type="evidence" value="ECO:0007669"/>
    <property type="project" value="InterPro"/>
</dbReference>
<dbReference type="Gene3D" id="3.40.630.10">
    <property type="entry name" value="Zn peptidases"/>
    <property type="match status" value="1"/>
</dbReference>
<dbReference type="CDD" id="cd03884">
    <property type="entry name" value="M20_bAS"/>
    <property type="match status" value="1"/>
</dbReference>
<dbReference type="Pfam" id="PF01546">
    <property type="entry name" value="Peptidase_M20"/>
    <property type="match status" value="1"/>
</dbReference>
<dbReference type="Proteomes" id="UP000439983">
    <property type="component" value="Unassembled WGS sequence"/>
</dbReference>
<feature type="binding site" evidence="3">
    <location>
        <position position="84"/>
    </location>
    <ligand>
        <name>Zn(2+)</name>
        <dbReference type="ChEBI" id="CHEBI:29105"/>
        <label>1</label>
    </ligand>
</feature>
<dbReference type="OrthoDB" id="9808195at2"/>
<dbReference type="NCBIfam" id="NF006771">
    <property type="entry name" value="PRK09290.1-5"/>
    <property type="match status" value="1"/>
</dbReference>
<feature type="binding site" evidence="3">
    <location>
        <position position="191"/>
    </location>
    <ligand>
        <name>Zn(2+)</name>
        <dbReference type="ChEBI" id="CHEBI:29105"/>
        <label>1</label>
    </ligand>
</feature>
<feature type="domain" description="Peptidase M20 dimerisation" evidence="4">
    <location>
        <begin position="212"/>
        <end position="311"/>
    </location>
</feature>
<evidence type="ECO:0000256" key="3">
    <source>
        <dbReference type="PIRSR" id="PIRSR001235-1"/>
    </source>
</evidence>
<comment type="similarity">
    <text evidence="1">Belongs to the peptidase M20 family.</text>
</comment>
<keyword evidence="3" id="KW-0479">Metal-binding</keyword>
<feature type="binding site" evidence="3">
    <location>
        <position position="95"/>
    </location>
    <ligand>
        <name>Zn(2+)</name>
        <dbReference type="ChEBI" id="CHEBI:29105"/>
        <label>2</label>
    </ligand>
</feature>
<dbReference type="InterPro" id="IPR010158">
    <property type="entry name" value="Amidase_Cbmase"/>
</dbReference>
<reference evidence="5 6" key="1">
    <citation type="journal article" date="2013" name="Genome Biol.">
        <title>Comparative genomics of the core and accessory genomes of 48 Sinorhizobium strains comprising five genospecies.</title>
        <authorList>
            <person name="Sugawara M."/>
            <person name="Epstein B."/>
            <person name="Badgley B.D."/>
            <person name="Unno T."/>
            <person name="Xu L."/>
            <person name="Reese J."/>
            <person name="Gyaneshwar P."/>
            <person name="Denny R."/>
            <person name="Mudge J."/>
            <person name="Bharti A.K."/>
            <person name="Farmer A.D."/>
            <person name="May G.D."/>
            <person name="Woodward J.E."/>
            <person name="Medigue C."/>
            <person name="Vallenet D."/>
            <person name="Lajus A."/>
            <person name="Rouy Z."/>
            <person name="Martinez-Vaz B."/>
            <person name="Tiffin P."/>
            <person name="Young N.D."/>
            <person name="Sadowsky M.J."/>
        </authorList>
    </citation>
    <scope>NUCLEOTIDE SEQUENCE [LARGE SCALE GENOMIC DNA]</scope>
    <source>
        <strain evidence="5 6">USDA4894</strain>
    </source>
</reference>
<keyword evidence="2 5" id="KW-0378">Hydrolase</keyword>